<dbReference type="AlphaFoldDB" id="A0A3A3FNP0"/>
<dbReference type="RefSeq" id="WP_119770439.1">
    <property type="nucleotide sequence ID" value="NZ_QYUO01000002.1"/>
</dbReference>
<dbReference type="EMBL" id="QYUO01000002">
    <property type="protein sequence ID" value="RJF95289.1"/>
    <property type="molecule type" value="Genomic_DNA"/>
</dbReference>
<accession>A0A3A3FNP0</accession>
<dbReference type="PANTHER" id="PTHR33490">
    <property type="entry name" value="BLR5614 PROTEIN-RELATED"/>
    <property type="match status" value="1"/>
</dbReference>
<dbReference type="Gene3D" id="3.10.620.30">
    <property type="match status" value="1"/>
</dbReference>
<dbReference type="Proteomes" id="UP000265955">
    <property type="component" value="Unassembled WGS sequence"/>
</dbReference>
<reference evidence="3" key="1">
    <citation type="submission" date="2018-09" db="EMBL/GenBank/DDBJ databases">
        <authorList>
            <person name="Zhu H."/>
        </authorList>
    </citation>
    <scope>NUCLEOTIDE SEQUENCE [LARGE SCALE GENOMIC DNA]</scope>
    <source>
        <strain evidence="3">K1R23-30</strain>
    </source>
</reference>
<dbReference type="SMART" id="SM00460">
    <property type="entry name" value="TGc"/>
    <property type="match status" value="1"/>
</dbReference>
<evidence type="ECO:0000313" key="2">
    <source>
        <dbReference type="EMBL" id="RJF95289.1"/>
    </source>
</evidence>
<dbReference type="Pfam" id="PF01841">
    <property type="entry name" value="Transglut_core"/>
    <property type="match status" value="1"/>
</dbReference>
<gene>
    <name evidence="2" type="ORF">D3871_17800</name>
</gene>
<dbReference type="InterPro" id="IPR038765">
    <property type="entry name" value="Papain-like_cys_pep_sf"/>
</dbReference>
<proteinExistence type="predicted"/>
<evidence type="ECO:0000259" key="1">
    <source>
        <dbReference type="SMART" id="SM00460"/>
    </source>
</evidence>
<feature type="domain" description="Transglutaminase-like" evidence="1">
    <location>
        <begin position="192"/>
        <end position="258"/>
    </location>
</feature>
<dbReference type="Gene3D" id="2.60.40.2250">
    <property type="match status" value="1"/>
</dbReference>
<dbReference type="InterPro" id="IPR002931">
    <property type="entry name" value="Transglutaminase-like"/>
</dbReference>
<dbReference type="PANTHER" id="PTHR33490:SF12">
    <property type="entry name" value="BLL5557 PROTEIN"/>
    <property type="match status" value="1"/>
</dbReference>
<comment type="caution">
    <text evidence="2">The sequence shown here is derived from an EMBL/GenBank/DDBJ whole genome shotgun (WGS) entry which is preliminary data.</text>
</comment>
<sequence length="325" mass="35625">MSYKNKLSLPCLAGHTNDIMATSDLPTSPPGMMLIRAGCALAYQATQPLALLLLVKPHVAPSQILVRDMLETSSSQALEEFTDAHGNTLVRTTLLPGTTRFRHDALILVPESPHELPAGVERVPIARLPPDALRYTFASRYCESDKLAQFANQHFGHIDDAAEQVRAVCDWTHTHIAYRYGSGTPFLSACDVIARGYGVCRDYAHVMIALCRALDIPARYVAGHMPYLGVSEADIGIDFHAYCEVFLGDRWHVFDPRHRRVHRGRVKIAHGMDAVDAAFGTMYGAAQLVDFQVWAYEITDPNEAIGGPVSIMRGADGSAVRTLAA</sequence>
<protein>
    <submittedName>
        <fullName evidence="2">Transglutaminase family protein</fullName>
    </submittedName>
</protein>
<keyword evidence="3" id="KW-1185">Reference proteome</keyword>
<name>A0A3A3FNP0_9BURK</name>
<dbReference type="SUPFAM" id="SSF54001">
    <property type="entry name" value="Cysteine proteinases"/>
    <property type="match status" value="1"/>
</dbReference>
<dbReference type="OrthoDB" id="9804872at2"/>
<organism evidence="2 3">
    <name type="scientific">Noviherbaspirillum saxi</name>
    <dbReference type="NCBI Taxonomy" id="2320863"/>
    <lineage>
        <taxon>Bacteria</taxon>
        <taxon>Pseudomonadati</taxon>
        <taxon>Pseudomonadota</taxon>
        <taxon>Betaproteobacteria</taxon>
        <taxon>Burkholderiales</taxon>
        <taxon>Oxalobacteraceae</taxon>
        <taxon>Noviherbaspirillum</taxon>
    </lineage>
</organism>
<evidence type="ECO:0000313" key="3">
    <source>
        <dbReference type="Proteomes" id="UP000265955"/>
    </source>
</evidence>